<accession>A0ABR4A916</accession>
<reference evidence="9 10" key="1">
    <citation type="submission" date="2024-09" db="EMBL/GenBank/DDBJ databases">
        <title>Rethinking Asexuality: The Enigmatic Case of Functional Sexual Genes in Lepraria (Stereocaulaceae).</title>
        <authorList>
            <person name="Doellman M."/>
            <person name="Sun Y."/>
            <person name="Barcenas-Pena A."/>
            <person name="Lumbsch H.T."/>
            <person name="Grewe F."/>
        </authorList>
    </citation>
    <scope>NUCLEOTIDE SEQUENCE [LARGE SCALE GENOMIC DNA]</scope>
    <source>
        <strain evidence="9 10">Mercado 3170</strain>
    </source>
</reference>
<organism evidence="9 10">
    <name type="scientific">Stereocaulon virgatum</name>
    <dbReference type="NCBI Taxonomy" id="373712"/>
    <lineage>
        <taxon>Eukaryota</taxon>
        <taxon>Fungi</taxon>
        <taxon>Dikarya</taxon>
        <taxon>Ascomycota</taxon>
        <taxon>Pezizomycotina</taxon>
        <taxon>Lecanoromycetes</taxon>
        <taxon>OSLEUM clade</taxon>
        <taxon>Lecanoromycetidae</taxon>
        <taxon>Lecanorales</taxon>
        <taxon>Lecanorineae</taxon>
        <taxon>Stereocaulaceae</taxon>
        <taxon>Stereocaulon</taxon>
    </lineage>
</organism>
<evidence type="ECO:0000256" key="4">
    <source>
        <dbReference type="ARBA" id="ARBA00023136"/>
    </source>
</evidence>
<evidence type="ECO:0000256" key="2">
    <source>
        <dbReference type="ARBA" id="ARBA00022692"/>
    </source>
</evidence>
<evidence type="ECO:0000313" key="9">
    <source>
        <dbReference type="EMBL" id="KAL2039833.1"/>
    </source>
</evidence>
<comment type="similarity">
    <text evidence="5">Belongs to the SAT4 family.</text>
</comment>
<evidence type="ECO:0000256" key="1">
    <source>
        <dbReference type="ARBA" id="ARBA00004141"/>
    </source>
</evidence>
<dbReference type="EMBL" id="JBEFKJ010000023">
    <property type="protein sequence ID" value="KAL2039833.1"/>
    <property type="molecule type" value="Genomic_DNA"/>
</dbReference>
<keyword evidence="10" id="KW-1185">Reference proteome</keyword>
<evidence type="ECO:0000256" key="6">
    <source>
        <dbReference type="SAM" id="MobiDB-lite"/>
    </source>
</evidence>
<dbReference type="Proteomes" id="UP001590950">
    <property type="component" value="Unassembled WGS sequence"/>
</dbReference>
<keyword evidence="2 7" id="KW-0812">Transmembrane</keyword>
<feature type="transmembrane region" description="Helical" evidence="7">
    <location>
        <begin position="78"/>
        <end position="99"/>
    </location>
</feature>
<dbReference type="InterPro" id="IPR049326">
    <property type="entry name" value="Rhodopsin_dom_fungi"/>
</dbReference>
<dbReference type="PANTHER" id="PTHR33048:SF134">
    <property type="entry name" value="INTEGRAL MEMBRANE PROTEIN"/>
    <property type="match status" value="1"/>
</dbReference>
<evidence type="ECO:0000256" key="3">
    <source>
        <dbReference type="ARBA" id="ARBA00022989"/>
    </source>
</evidence>
<gene>
    <name evidence="9" type="ORF">N7G274_007234</name>
</gene>
<feature type="domain" description="Rhodopsin" evidence="8">
    <location>
        <begin position="11"/>
        <end position="137"/>
    </location>
</feature>
<sequence length="330" mass="36081">MAAATITEKTLLGAATGDLGRHTQVTSEGLPMVDHHTEIFLQITYATPLTQTLTFGFTKLAVLFFYKRIFAVRVFAQISWMMISVVIAWTCAFFIANLLQCWPIAINWSFTASEATDCIHTTHMYLGQAWSDVFTDGISYAYCEEDSELRLAKRSDDLVITSPLYMEPSNATKTVVAAGTAKLVVFYRIANLTSAGDQDLTYLGTPTIYWPMIESSLGVVGACLPLLRPIFTESPVGSLSSMRRLFTIWSFSTRRDGFIKGGGGPAVDSSSRNPKRKTSCNSHVGHVGDSDNSPGAKFSKIIIPIGSLDRTGQVPTNRSIVEGFDSDNVV</sequence>
<dbReference type="PANTHER" id="PTHR33048">
    <property type="entry name" value="PTH11-LIKE INTEGRAL MEMBRANE PROTEIN (AFU_ORTHOLOGUE AFUA_5G11245)"/>
    <property type="match status" value="1"/>
</dbReference>
<keyword evidence="3 7" id="KW-1133">Transmembrane helix</keyword>
<feature type="region of interest" description="Disordered" evidence="6">
    <location>
        <begin position="262"/>
        <end position="295"/>
    </location>
</feature>
<evidence type="ECO:0000256" key="7">
    <source>
        <dbReference type="SAM" id="Phobius"/>
    </source>
</evidence>
<comment type="caution">
    <text evidence="9">The sequence shown here is derived from an EMBL/GenBank/DDBJ whole genome shotgun (WGS) entry which is preliminary data.</text>
</comment>
<comment type="subcellular location">
    <subcellularLocation>
        <location evidence="1">Membrane</location>
        <topology evidence="1">Multi-pass membrane protein</topology>
    </subcellularLocation>
</comment>
<evidence type="ECO:0000313" key="10">
    <source>
        <dbReference type="Proteomes" id="UP001590950"/>
    </source>
</evidence>
<protein>
    <recommendedName>
        <fullName evidence="8">Rhodopsin domain-containing protein</fullName>
    </recommendedName>
</protein>
<name>A0ABR4A916_9LECA</name>
<evidence type="ECO:0000256" key="5">
    <source>
        <dbReference type="ARBA" id="ARBA00038359"/>
    </source>
</evidence>
<proteinExistence type="inferred from homology"/>
<keyword evidence="4 7" id="KW-0472">Membrane</keyword>
<dbReference type="InterPro" id="IPR052337">
    <property type="entry name" value="SAT4-like"/>
</dbReference>
<evidence type="ECO:0000259" key="8">
    <source>
        <dbReference type="Pfam" id="PF20684"/>
    </source>
</evidence>
<dbReference type="Pfam" id="PF20684">
    <property type="entry name" value="Fung_rhodopsin"/>
    <property type="match status" value="1"/>
</dbReference>